<feature type="coiled-coil region" evidence="2">
    <location>
        <begin position="276"/>
        <end position="334"/>
    </location>
</feature>
<feature type="signal peptide" evidence="3">
    <location>
        <begin position="1"/>
        <end position="20"/>
    </location>
</feature>
<dbReference type="PANTHER" id="PTHR12558">
    <property type="entry name" value="CELL DIVISION CYCLE 16,23,27"/>
    <property type="match status" value="1"/>
</dbReference>
<evidence type="ECO:0000313" key="4">
    <source>
        <dbReference type="EMBL" id="QCZ92933.1"/>
    </source>
</evidence>
<dbReference type="KEGG" id="salk:FBQ74_05260"/>
<reference evidence="4 5" key="1">
    <citation type="submission" date="2019-04" db="EMBL/GenBank/DDBJ databases">
        <title>Salinimonas iocasae sp. nov., a halophilic bacterium isolated from the outer tube casing of tubeworms in Okinawa Trough.</title>
        <authorList>
            <person name="Zhang H."/>
            <person name="Wang H."/>
            <person name="Li C."/>
        </authorList>
    </citation>
    <scope>NUCLEOTIDE SEQUENCE [LARGE SCALE GENOMIC DNA]</scope>
    <source>
        <strain evidence="4 5">KX18D6</strain>
    </source>
</reference>
<gene>
    <name evidence="4" type="ORF">FBQ74_05260</name>
</gene>
<dbReference type="OrthoDB" id="7052525at2"/>
<keyword evidence="5" id="KW-1185">Reference proteome</keyword>
<dbReference type="Gene3D" id="1.25.40.10">
    <property type="entry name" value="Tetratricopeptide repeat domain"/>
    <property type="match status" value="4"/>
</dbReference>
<keyword evidence="2" id="KW-0175">Coiled coil</keyword>
<evidence type="ECO:0000256" key="1">
    <source>
        <dbReference type="PROSITE-ProRule" id="PRU00339"/>
    </source>
</evidence>
<name>A0A5B7YCE3_9ALTE</name>
<dbReference type="EMBL" id="CP039852">
    <property type="protein sequence ID" value="QCZ92933.1"/>
    <property type="molecule type" value="Genomic_DNA"/>
</dbReference>
<dbReference type="PROSITE" id="PS51257">
    <property type="entry name" value="PROKAR_LIPOPROTEIN"/>
    <property type="match status" value="1"/>
</dbReference>
<dbReference type="AlphaFoldDB" id="A0A5B7YCE3"/>
<proteinExistence type="predicted"/>
<evidence type="ECO:0000256" key="2">
    <source>
        <dbReference type="SAM" id="Coils"/>
    </source>
</evidence>
<keyword evidence="3" id="KW-0732">Signal</keyword>
<organism evidence="4 5">
    <name type="scientific">Salinimonas iocasae</name>
    <dbReference type="NCBI Taxonomy" id="2572577"/>
    <lineage>
        <taxon>Bacteria</taxon>
        <taxon>Pseudomonadati</taxon>
        <taxon>Pseudomonadota</taxon>
        <taxon>Gammaproteobacteria</taxon>
        <taxon>Alteromonadales</taxon>
        <taxon>Alteromonadaceae</taxon>
        <taxon>Alteromonas/Salinimonas group</taxon>
        <taxon>Salinimonas</taxon>
    </lineage>
</organism>
<dbReference type="SUPFAM" id="SSF48452">
    <property type="entry name" value="TPR-like"/>
    <property type="match status" value="3"/>
</dbReference>
<feature type="repeat" description="TPR" evidence="1">
    <location>
        <begin position="61"/>
        <end position="94"/>
    </location>
</feature>
<accession>A0A5B7YCE3</accession>
<dbReference type="Pfam" id="PF14559">
    <property type="entry name" value="TPR_19"/>
    <property type="match status" value="2"/>
</dbReference>
<dbReference type="PROSITE" id="PS50005">
    <property type="entry name" value="TPR"/>
    <property type="match status" value="2"/>
</dbReference>
<feature type="repeat" description="TPR" evidence="1">
    <location>
        <begin position="813"/>
        <end position="846"/>
    </location>
</feature>
<dbReference type="Pfam" id="PF13174">
    <property type="entry name" value="TPR_6"/>
    <property type="match status" value="1"/>
</dbReference>
<dbReference type="Proteomes" id="UP000304912">
    <property type="component" value="Chromosome"/>
</dbReference>
<sequence>MKKSLSKKFLIAALPLAIMAGCAEQDTGKQLDHAKNALKNDNYQEALVTLKSVVQESPDSAEARLLLAQTYFEMGDMENAVSGYDRAMDAGASPVKLSDNYISATYAYADNNATLQAIEQLRSRSNYERSDFVQIIEALVLGRQGDKSSAQSVLSELEGQQLSQREETLLTLVDHFVVNTSKADEEVLQRAAAKGSDDWVTQSLIAEIQYGMGKTEVALENFQQLLEKKPAFLRLNFNIAESLIRLQRFEDAKPYIQEILKRYPNQALANQLSAIVAMSEEDFETATRRIEKAQNAGLSSALTHYVAGMSHFKQKNYEQAITNLERIVNQVSANHPAKQMYVAAKLQTGASNDALEIFNRSPEMVDDNAELSVVTGMRLIQDGFSSGAKQILSKVDAKNVQTEQQRQEVGLFKLIAGDETGMEMVRQSSQRILSQEAEGNTKQAKLILLTMKANEEGEDAARAQLNQWQQQEPDNIDNYLIAAEFEKYQGNYDALDAIYNKIAQLDSDNSAARNHKAARALEQEQYSDAFSQYMAILSDTVNDEAALRGAYLAAQNTKNAQNNTKDLVAQVTGNDDTTQYTKMYTHVLTGNMRSAIDIGKNANFPMETKPKAEFLLARAFLQSNQFDKAEYRLNKLVENEMSTPAVYYMLGRTQALQGAHDTAIRTLKPLVDQDTNVTDRAILLTADIYLSKKQPQQAQAALDKLNETQRKSAAAQLIQGKVAMANGNAGGAVEGLRQAYETSPNENTVQTLYRALKANGQQDKGLSLLKSHMENTGNTGDTRELYANELAKSNPQASIEQYRQIANNDKSNWRAMNNLAWLLNEQGQQDEAYKWIQQALKVKPNQSALLNTKKEIEAGM</sequence>
<evidence type="ECO:0000313" key="5">
    <source>
        <dbReference type="Proteomes" id="UP000304912"/>
    </source>
</evidence>
<dbReference type="PANTHER" id="PTHR12558:SF33">
    <property type="entry name" value="BLL7664 PROTEIN"/>
    <property type="match status" value="1"/>
</dbReference>
<dbReference type="InterPro" id="IPR011990">
    <property type="entry name" value="TPR-like_helical_dom_sf"/>
</dbReference>
<dbReference type="Pfam" id="PF13432">
    <property type="entry name" value="TPR_16"/>
    <property type="match status" value="3"/>
</dbReference>
<dbReference type="SMART" id="SM00028">
    <property type="entry name" value="TPR"/>
    <property type="match status" value="8"/>
</dbReference>
<dbReference type="InterPro" id="IPR019734">
    <property type="entry name" value="TPR_rpt"/>
</dbReference>
<feature type="chain" id="PRO_5022718182" evidence="3">
    <location>
        <begin position="21"/>
        <end position="860"/>
    </location>
</feature>
<evidence type="ECO:0000256" key="3">
    <source>
        <dbReference type="SAM" id="SignalP"/>
    </source>
</evidence>
<dbReference type="RefSeq" id="WP_139755681.1">
    <property type="nucleotide sequence ID" value="NZ_CP039852.1"/>
</dbReference>
<protein>
    <submittedName>
        <fullName evidence="4">Tetratricopeptide repeat protein</fullName>
    </submittedName>
</protein>
<keyword evidence="1" id="KW-0802">TPR repeat</keyword>